<dbReference type="InterPro" id="IPR011042">
    <property type="entry name" value="6-blade_b-propeller_TolB-like"/>
</dbReference>
<evidence type="ECO:0008006" key="9">
    <source>
        <dbReference type="Google" id="ProtNLM"/>
    </source>
</evidence>
<feature type="chain" id="PRO_5012774926" description="Amidase domain-containing protein" evidence="2">
    <location>
        <begin position="24"/>
        <end position="1287"/>
    </location>
</feature>
<dbReference type="SUPFAM" id="SSF48179">
    <property type="entry name" value="6-phosphogluconate dehydrogenase C-terminal domain-like"/>
    <property type="match status" value="1"/>
</dbReference>
<dbReference type="InterPro" id="IPR036928">
    <property type="entry name" value="AS_sf"/>
</dbReference>
<gene>
    <name evidence="7" type="ORF">PEBR_40034</name>
</gene>
<dbReference type="Proteomes" id="UP000190744">
    <property type="component" value="Unassembled WGS sequence"/>
</dbReference>
<dbReference type="Pfam" id="PF02737">
    <property type="entry name" value="3HCDH_N"/>
    <property type="match status" value="1"/>
</dbReference>
<dbReference type="GO" id="GO:0006631">
    <property type="term" value="P:fatty acid metabolic process"/>
    <property type="evidence" value="ECO:0007669"/>
    <property type="project" value="InterPro"/>
</dbReference>
<feature type="domain" description="Scytalone dehydratase-like protein Arp1 N-terminal" evidence="6">
    <location>
        <begin position="45"/>
        <end position="172"/>
    </location>
</feature>
<dbReference type="Pfam" id="PF26053">
    <property type="entry name" value="DUF8016"/>
    <property type="match status" value="1"/>
</dbReference>
<dbReference type="InterPro" id="IPR058329">
    <property type="entry name" value="Arp1_N"/>
</dbReference>
<dbReference type="InterPro" id="IPR013328">
    <property type="entry name" value="6PGD_dom2"/>
</dbReference>
<evidence type="ECO:0000259" key="4">
    <source>
        <dbReference type="Pfam" id="PF01425"/>
    </source>
</evidence>
<keyword evidence="1" id="KW-0560">Oxidoreductase</keyword>
<dbReference type="SUPFAM" id="SSF63825">
    <property type="entry name" value="YWTD domain"/>
    <property type="match status" value="1"/>
</dbReference>
<dbReference type="GO" id="GO:0016616">
    <property type="term" value="F:oxidoreductase activity, acting on the CH-OH group of donors, NAD or NADP as acceptor"/>
    <property type="evidence" value="ECO:0007669"/>
    <property type="project" value="InterPro"/>
</dbReference>
<dbReference type="PANTHER" id="PTHR48075">
    <property type="entry name" value="3-HYDROXYACYL-COA DEHYDROGENASE FAMILY PROTEIN"/>
    <property type="match status" value="1"/>
</dbReference>
<dbReference type="InterPro" id="IPR023631">
    <property type="entry name" value="Amidase_dom"/>
</dbReference>
<dbReference type="Pfam" id="PF01425">
    <property type="entry name" value="Amidase"/>
    <property type="match status" value="1"/>
</dbReference>
<evidence type="ECO:0000256" key="1">
    <source>
        <dbReference type="ARBA" id="ARBA00023002"/>
    </source>
</evidence>
<evidence type="ECO:0000313" key="7">
    <source>
        <dbReference type="EMBL" id="OOQ82532.1"/>
    </source>
</evidence>
<dbReference type="InterPro" id="IPR000033">
    <property type="entry name" value="LDLR_classB_rpt"/>
</dbReference>
<feature type="domain" description="3-hydroxyacyl-CoA dehydrogenase C-terminal" evidence="3">
    <location>
        <begin position="870"/>
        <end position="964"/>
    </location>
</feature>
<dbReference type="Gene3D" id="1.10.1040.10">
    <property type="entry name" value="N-(1-d-carboxylethyl)-l-norvaline Dehydrogenase, domain 2"/>
    <property type="match status" value="1"/>
</dbReference>
<evidence type="ECO:0000313" key="8">
    <source>
        <dbReference type="Proteomes" id="UP000190744"/>
    </source>
</evidence>
<comment type="caution">
    <text evidence="7">The sequence shown here is derived from an EMBL/GenBank/DDBJ whole genome shotgun (WGS) entry which is preliminary data.</text>
</comment>
<evidence type="ECO:0000259" key="3">
    <source>
        <dbReference type="Pfam" id="PF00725"/>
    </source>
</evidence>
<dbReference type="EMBL" id="LJBN01000216">
    <property type="protein sequence ID" value="OOQ82532.1"/>
    <property type="molecule type" value="Genomic_DNA"/>
</dbReference>
<dbReference type="SUPFAM" id="SSF75304">
    <property type="entry name" value="Amidase signature (AS) enzymes"/>
    <property type="match status" value="1"/>
</dbReference>
<dbReference type="InterPro" id="IPR036291">
    <property type="entry name" value="NAD(P)-bd_dom_sf"/>
</dbReference>
<evidence type="ECO:0000259" key="6">
    <source>
        <dbReference type="Pfam" id="PF26053"/>
    </source>
</evidence>
<proteinExistence type="predicted"/>
<dbReference type="Gene3D" id="2.120.10.30">
    <property type="entry name" value="TolB, C-terminal domain"/>
    <property type="match status" value="2"/>
</dbReference>
<reference evidence="8" key="1">
    <citation type="submission" date="2015-09" db="EMBL/GenBank/DDBJ databases">
        <authorList>
            <person name="Fill T.P."/>
            <person name="Baretta J.F."/>
            <person name="de Almeida L.G."/>
            <person name="Rocha M."/>
            <person name="de Souza D.H."/>
            <person name="Malavazi I."/>
            <person name="Cerdeira L.T."/>
            <person name="Hong H."/>
            <person name="Samborskyy M."/>
            <person name="de Vasconcelos A.T."/>
            <person name="Leadlay P."/>
            <person name="Rodrigues-Filho E."/>
        </authorList>
    </citation>
    <scope>NUCLEOTIDE SEQUENCE [LARGE SCALE GENOMIC DNA]</scope>
    <source>
        <strain evidence="8">LaBioMMi 136</strain>
    </source>
</reference>
<dbReference type="PANTHER" id="PTHR48075:SF3">
    <property type="entry name" value="3-HYDROXYACYL-COA DEHYDROGENASE"/>
    <property type="match status" value="1"/>
</dbReference>
<feature type="domain" description="Amidase" evidence="4">
    <location>
        <begin position="216"/>
        <end position="400"/>
    </location>
</feature>
<dbReference type="InterPro" id="IPR008927">
    <property type="entry name" value="6-PGluconate_DH-like_C_sf"/>
</dbReference>
<dbReference type="SMART" id="SM00135">
    <property type="entry name" value="LY"/>
    <property type="match status" value="5"/>
</dbReference>
<dbReference type="SUPFAM" id="SSF51735">
    <property type="entry name" value="NAD(P)-binding Rossmann-fold domains"/>
    <property type="match status" value="1"/>
</dbReference>
<dbReference type="Gene3D" id="3.90.1300.10">
    <property type="entry name" value="Amidase signature (AS) domain"/>
    <property type="match status" value="1"/>
</dbReference>
<accession>A0A1S9RAL8</accession>
<evidence type="ECO:0000256" key="2">
    <source>
        <dbReference type="SAM" id="SignalP"/>
    </source>
</evidence>
<name>A0A1S9RAL8_PENBI</name>
<protein>
    <recommendedName>
        <fullName evidence="9">Amidase domain-containing protein</fullName>
    </recommendedName>
</protein>
<dbReference type="Pfam" id="PF00725">
    <property type="entry name" value="3HCDH"/>
    <property type="match status" value="1"/>
</dbReference>
<dbReference type="InterPro" id="IPR006108">
    <property type="entry name" value="3HC_DH_C"/>
</dbReference>
<evidence type="ECO:0000259" key="5">
    <source>
        <dbReference type="Pfam" id="PF02737"/>
    </source>
</evidence>
<sequence length="1287" mass="140905">MISSKLFGLPALLSLLLSFPINAIAIVNLKGQTIEFNGKTFYAPPKAVATLKTAAGAQIGNSNGLQPLTVVLADTLTLTSSVLESLVENYSSIDDVFNPGFLENIYVEYNGTHKHPSESVSGSSSWKNKLLGFASAYNTKASMKLSSSKSLPAGPYFFNPSSGEVFEAYLLYSDTMGSFTQGLIPVGNDGYGVLSASLPGYASLTIGVPSRLYYTKTAEKPLAGVRLGVKDIYDIKGVKTGCGNRAYFDIYPEANTTGPAIQSLIDAGAVIVGKMKTSQFANGETATSDWVDYHSPFNARGDGYQDPSSSSSGPGSGIGAYDWLDLAIGSDTGGSIRNPAQVNGCFGNRPSWDLVSLTEVMPLSPLLDTAGFLTRDVKLWRAASEVMYKNAGLKSYTKYPKSIKTIDFPTSADTAADALVLDFVDKLAAYLGGANVSTFDYDELWETTKPSTVSEDATLKSLLNITYPILISKQQYSLVAAPLYEKYEAANGGRRPFIDPVPLSRWGFGLEYPQSQLDVEILHKDIFSRWWNSTAQVFDEKTCSDSLMLYVGTAATQTYRNVYRSLPGIPTGFSTSRIANFAGVPDMVVPIGQALYNSTITLKEEYLPVAIDFIAPRGCDLMIFNLVNELVEAGIVKEPVAGSTLYGDGSNGNMFEPSHSIYIRLTSPFDHPLRHIDTHALNPVIEPYTNRPVAILGGGVLGRRIACVFVAAGYNVHVQDPSTEALQDVADYIDTHKQEFSLMPRTSMGKGDGIDKQIGPAVSNAWLVIEAIPEKLNPKIETSRELDEKCPADCIIGSNSSSFKSRLMASKISTERKRRYLNIHFSMPPLIRTVEMMTCGETDPNVFSYLEVVLRECGLLPVTARRESTGFISDRLWAAVRCKIMNILSDGVSEPSEIDLLWEHIFTNGPLPCKLMDQVGLDIIANIEDNYIQERGLDSKKTVDWLRENYIKQGRLGTKSPKGGLYPPIIKSAPVKAQSAKSHTATKDIYLLDVGLGGNARDVSKAHTNGKILRLNLATHKLTPTVVDQNLPDGLDVSRETQRIFWTNMGHSTAACDGSVWTANLDGSEIRCLIPEGKVHTPKQIAVVDSRKQMYFCDREGTSVHRVNFDGSNHQIMVQRCVTADMKLGEQMRMWCVGIAIDEKRSLMYWTQKGPSKGGRGRIFRAGLDILPGETAENRSDIECLFDGLPEPIEVDIDRDTQDLYWTDRGEHPMGSLLYRAYVGGEQVAMQKVILARQFHEPIGLKLDRENNVVYVADLGGTLYSVGLDDGRKVELVRNDGCYTGIT</sequence>
<dbReference type="InterPro" id="IPR006176">
    <property type="entry name" value="3-OHacyl-CoA_DH_NAD-bd"/>
</dbReference>
<keyword evidence="2" id="KW-0732">Signal</keyword>
<feature type="domain" description="3-hydroxyacyl-CoA dehydrogenase NAD binding" evidence="5">
    <location>
        <begin position="693"/>
        <end position="864"/>
    </location>
</feature>
<feature type="signal peptide" evidence="2">
    <location>
        <begin position="1"/>
        <end position="23"/>
    </location>
</feature>
<dbReference type="Gene3D" id="3.40.50.720">
    <property type="entry name" value="NAD(P)-binding Rossmann-like Domain"/>
    <property type="match status" value="1"/>
</dbReference>
<organism evidence="7 8">
    <name type="scientific">Penicillium brasilianum</name>
    <dbReference type="NCBI Taxonomy" id="104259"/>
    <lineage>
        <taxon>Eukaryota</taxon>
        <taxon>Fungi</taxon>
        <taxon>Dikarya</taxon>
        <taxon>Ascomycota</taxon>
        <taxon>Pezizomycotina</taxon>
        <taxon>Eurotiomycetes</taxon>
        <taxon>Eurotiomycetidae</taxon>
        <taxon>Eurotiales</taxon>
        <taxon>Aspergillaceae</taxon>
        <taxon>Penicillium</taxon>
    </lineage>
</organism>
<dbReference type="GO" id="GO:0070403">
    <property type="term" value="F:NAD+ binding"/>
    <property type="evidence" value="ECO:0007669"/>
    <property type="project" value="InterPro"/>
</dbReference>